<feature type="region of interest" description="Disordered" evidence="1">
    <location>
        <begin position="277"/>
        <end position="304"/>
    </location>
</feature>
<evidence type="ECO:0000256" key="1">
    <source>
        <dbReference type="SAM" id="MobiDB-lite"/>
    </source>
</evidence>
<dbReference type="InterPro" id="IPR026065">
    <property type="entry name" value="FAM60A"/>
</dbReference>
<protein>
    <submittedName>
        <fullName evidence="3 4">SIN3-HDAC complex-associated factor</fullName>
    </submittedName>
</protein>
<dbReference type="AlphaFoldDB" id="A0A6J1TGL0"/>
<gene>
    <name evidence="3 4 5" type="primary">LOC113216370</name>
</gene>
<dbReference type="GO" id="GO:0070822">
    <property type="term" value="C:Sin3-type complex"/>
    <property type="evidence" value="ECO:0007669"/>
    <property type="project" value="TreeGrafter"/>
</dbReference>
<proteinExistence type="predicted"/>
<dbReference type="Pfam" id="PF15396">
    <property type="entry name" value="FAM60A"/>
    <property type="match status" value="1"/>
</dbReference>
<evidence type="ECO:0000313" key="3">
    <source>
        <dbReference type="RefSeq" id="XP_026291902.2"/>
    </source>
</evidence>
<dbReference type="RefSeq" id="XP_026291902.2">
    <property type="nucleotide sequence ID" value="XM_026436117.2"/>
</dbReference>
<name>A0A6J1TGL0_FRAOC</name>
<accession>A0A6J1SA53</accession>
<feature type="compositionally biased region" description="Basic residues" evidence="1">
    <location>
        <begin position="90"/>
        <end position="101"/>
    </location>
</feature>
<dbReference type="GeneID" id="113216370"/>
<reference evidence="3 4" key="1">
    <citation type="submission" date="2025-04" db="UniProtKB">
        <authorList>
            <consortium name="RefSeq"/>
        </authorList>
    </citation>
    <scope>IDENTIFICATION</scope>
    <source>
        <tissue evidence="3 4">Whole organism</tissue>
    </source>
</reference>
<dbReference type="GO" id="GO:0030336">
    <property type="term" value="P:negative regulation of cell migration"/>
    <property type="evidence" value="ECO:0007669"/>
    <property type="project" value="TreeGrafter"/>
</dbReference>
<feature type="region of interest" description="Disordered" evidence="1">
    <location>
        <begin position="326"/>
        <end position="366"/>
    </location>
</feature>
<feature type="compositionally biased region" description="Polar residues" evidence="1">
    <location>
        <begin position="345"/>
        <end position="354"/>
    </location>
</feature>
<evidence type="ECO:0000313" key="5">
    <source>
        <dbReference type="RefSeq" id="XP_052127139.1"/>
    </source>
</evidence>
<organism evidence="2 3">
    <name type="scientific">Frankliniella occidentalis</name>
    <name type="common">Western flower thrips</name>
    <name type="synonym">Euthrips occidentalis</name>
    <dbReference type="NCBI Taxonomy" id="133901"/>
    <lineage>
        <taxon>Eukaryota</taxon>
        <taxon>Metazoa</taxon>
        <taxon>Ecdysozoa</taxon>
        <taxon>Arthropoda</taxon>
        <taxon>Hexapoda</taxon>
        <taxon>Insecta</taxon>
        <taxon>Pterygota</taxon>
        <taxon>Neoptera</taxon>
        <taxon>Paraneoptera</taxon>
        <taxon>Thysanoptera</taxon>
        <taxon>Terebrantia</taxon>
        <taxon>Thripoidea</taxon>
        <taxon>Thripidae</taxon>
        <taxon>Frankliniella</taxon>
    </lineage>
</organism>
<feature type="region of interest" description="Disordered" evidence="1">
    <location>
        <begin position="85"/>
        <end position="186"/>
    </location>
</feature>
<dbReference type="RefSeq" id="XP_052127139.1">
    <property type="nucleotide sequence ID" value="XM_052271179.1"/>
</dbReference>
<evidence type="ECO:0000313" key="4">
    <source>
        <dbReference type="RefSeq" id="XP_052127138.1"/>
    </source>
</evidence>
<dbReference type="Proteomes" id="UP000504606">
    <property type="component" value="Unplaced"/>
</dbReference>
<dbReference type="PANTHER" id="PTHR13422">
    <property type="entry name" value="SIN3-HDAC COMPLEX-ASSOCIATED FACTOR"/>
    <property type="match status" value="1"/>
</dbReference>
<dbReference type="PANTHER" id="PTHR13422:SF12">
    <property type="entry name" value="SIN3-HDAC COMPLEX-ASSOCIATED FACTOR"/>
    <property type="match status" value="1"/>
</dbReference>
<feature type="compositionally biased region" description="Basic and acidic residues" evidence="1">
    <location>
        <begin position="102"/>
        <end position="112"/>
    </location>
</feature>
<dbReference type="RefSeq" id="XP_052127138.1">
    <property type="nucleotide sequence ID" value="XM_052271178.1"/>
</dbReference>
<sequence>MFSFHKPKVYRSSAGCCICKAKSSSSRFTDSKKYEEDFMECFRLPERRSGEICNACVLLVKRWKKLPPDSERNWRHVVDARAGPGTKSLTKFKAKNKKKKLKAEGSKKAESVKKKHVYVKSADRDRSPTTFSDGEEMEENGFSGPPSLAPSPTPSEDGEVTIPTVKKRRNRSRSPQHKSSLKHRGSPAISGFLDMKIWKRKQICCGIIFQGPNGEIVKDPRFYKPCHLTMPIKQEVQEVVVEEVVPQEQEIPMDIIEHKPVIEELQIQEQVELQPPPPLPVSVLAGASPEASPHQSPHRSALPILPAPQPLASVKVIAVANAVASNPAKSFSDSSSDSGYDESSNQGVQENGAATPTHDPAGDLSKRCLQAVETKVV</sequence>
<keyword evidence="2" id="KW-1185">Reference proteome</keyword>
<feature type="compositionally biased region" description="Basic residues" evidence="1">
    <location>
        <begin position="165"/>
        <end position="185"/>
    </location>
</feature>
<dbReference type="OrthoDB" id="10023333at2759"/>
<accession>A0A6J1TGL0</accession>
<feature type="compositionally biased region" description="Low complexity" evidence="1">
    <location>
        <begin position="326"/>
        <end position="344"/>
    </location>
</feature>
<evidence type="ECO:0000313" key="2">
    <source>
        <dbReference type="Proteomes" id="UP000504606"/>
    </source>
</evidence>
<dbReference type="KEGG" id="foc:113216370"/>